<dbReference type="AlphaFoldDB" id="A0A2H0NB07"/>
<accession>A0A2H0NB07</accession>
<evidence type="ECO:0000313" key="1">
    <source>
        <dbReference type="EMBL" id="PIR06054.1"/>
    </source>
</evidence>
<dbReference type="Proteomes" id="UP000230564">
    <property type="component" value="Unassembled WGS sequence"/>
</dbReference>
<reference evidence="1 2" key="1">
    <citation type="submission" date="2017-09" db="EMBL/GenBank/DDBJ databases">
        <title>Depth-based differentiation of microbial function through sediment-hosted aquifers and enrichment of novel symbionts in the deep terrestrial subsurface.</title>
        <authorList>
            <person name="Probst A.J."/>
            <person name="Ladd B."/>
            <person name="Jarett J.K."/>
            <person name="Geller-Mcgrath D.E."/>
            <person name="Sieber C.M."/>
            <person name="Emerson J.B."/>
            <person name="Anantharaman K."/>
            <person name="Thomas B.C."/>
            <person name="Malmstrom R."/>
            <person name="Stieglmeier M."/>
            <person name="Klingl A."/>
            <person name="Woyke T."/>
            <person name="Ryan C.M."/>
            <person name="Banfield J.F."/>
        </authorList>
    </citation>
    <scope>NUCLEOTIDE SEQUENCE [LARGE SCALE GENOMIC DNA]</scope>
    <source>
        <strain evidence="1">CG11_big_fil_rev_8_21_14_0_20_36_20</strain>
    </source>
</reference>
<protein>
    <submittedName>
        <fullName evidence="1">Uncharacterized protein</fullName>
    </submittedName>
</protein>
<evidence type="ECO:0000313" key="2">
    <source>
        <dbReference type="Proteomes" id="UP000230564"/>
    </source>
</evidence>
<sequence>MITEAEYRELLDKHAQDIDNGISDEELLQIEEFERKNPENELVKRNQHYDTIIEAAVKLPPRI</sequence>
<proteinExistence type="predicted"/>
<organism evidence="1 2">
    <name type="scientific">Candidatus Komeilibacteria bacterium CG11_big_fil_rev_8_21_14_0_20_36_20</name>
    <dbReference type="NCBI Taxonomy" id="1974477"/>
    <lineage>
        <taxon>Bacteria</taxon>
        <taxon>Candidatus Komeiliibacteriota</taxon>
    </lineage>
</organism>
<comment type="caution">
    <text evidence="1">The sequence shown here is derived from an EMBL/GenBank/DDBJ whole genome shotgun (WGS) entry which is preliminary data.</text>
</comment>
<gene>
    <name evidence="1" type="ORF">COV55_04980</name>
</gene>
<name>A0A2H0NB07_9BACT</name>
<dbReference type="EMBL" id="PCWQ01000023">
    <property type="protein sequence ID" value="PIR06054.1"/>
    <property type="molecule type" value="Genomic_DNA"/>
</dbReference>